<dbReference type="InterPro" id="IPR006357">
    <property type="entry name" value="HAD-SF_hydro_IIA"/>
</dbReference>
<dbReference type="InterPro" id="IPR036412">
    <property type="entry name" value="HAD-like_sf"/>
</dbReference>
<accession>A0A8K0KRW6</accession>
<dbReference type="InterPro" id="IPR006349">
    <property type="entry name" value="PGP_euk"/>
</dbReference>
<keyword evidence="5" id="KW-0460">Magnesium</keyword>
<dbReference type="Pfam" id="PF13242">
    <property type="entry name" value="Hydrolase_like"/>
    <property type="match status" value="1"/>
</dbReference>
<proteinExistence type="inferred from homology"/>
<evidence type="ECO:0008006" key="8">
    <source>
        <dbReference type="Google" id="ProtNLM"/>
    </source>
</evidence>
<feature type="binding site" evidence="4">
    <location>
        <position position="225"/>
    </location>
    <ligand>
        <name>substrate</name>
    </ligand>
</feature>
<reference evidence="6" key="1">
    <citation type="submission" date="2013-04" db="EMBL/GenBank/DDBJ databases">
        <authorList>
            <person name="Qu J."/>
            <person name="Murali S.C."/>
            <person name="Bandaranaike D."/>
            <person name="Bellair M."/>
            <person name="Blankenburg K."/>
            <person name="Chao H."/>
            <person name="Dinh H."/>
            <person name="Doddapaneni H."/>
            <person name="Downs B."/>
            <person name="Dugan-Rocha S."/>
            <person name="Elkadiri S."/>
            <person name="Gnanaolivu R.D."/>
            <person name="Hernandez B."/>
            <person name="Javaid M."/>
            <person name="Jayaseelan J.C."/>
            <person name="Lee S."/>
            <person name="Li M."/>
            <person name="Ming W."/>
            <person name="Munidasa M."/>
            <person name="Muniz J."/>
            <person name="Nguyen L."/>
            <person name="Ongeri F."/>
            <person name="Osuji N."/>
            <person name="Pu L.-L."/>
            <person name="Puazo M."/>
            <person name="Qu C."/>
            <person name="Quiroz J."/>
            <person name="Raj R."/>
            <person name="Weissenberger G."/>
            <person name="Xin Y."/>
            <person name="Zou X."/>
            <person name="Han Y."/>
            <person name="Richards S."/>
            <person name="Worley K."/>
            <person name="Muzny D."/>
            <person name="Gibbs R."/>
        </authorList>
    </citation>
    <scope>NUCLEOTIDE SEQUENCE</scope>
    <source>
        <strain evidence="6">Sampled in the wild</strain>
    </source>
</reference>
<dbReference type="PANTHER" id="PTHR19288">
    <property type="entry name" value="4-NITROPHENYLPHOSPHATASE-RELATED"/>
    <property type="match status" value="1"/>
</dbReference>
<evidence type="ECO:0000313" key="6">
    <source>
        <dbReference type="EMBL" id="KAG8240466.1"/>
    </source>
</evidence>
<evidence type="ECO:0000256" key="5">
    <source>
        <dbReference type="PIRSR" id="PIRSR000915-3"/>
    </source>
</evidence>
<dbReference type="GO" id="GO:0046872">
    <property type="term" value="F:metal ion binding"/>
    <property type="evidence" value="ECO:0007669"/>
    <property type="project" value="UniProtKB-KW"/>
</dbReference>
<reference evidence="6" key="2">
    <citation type="submission" date="2017-10" db="EMBL/GenBank/DDBJ databases">
        <title>Ladona fulva Genome sequencing and assembly.</title>
        <authorList>
            <person name="Murali S."/>
            <person name="Richards S."/>
            <person name="Bandaranaike D."/>
            <person name="Bellair M."/>
            <person name="Blankenburg K."/>
            <person name="Chao H."/>
            <person name="Dinh H."/>
            <person name="Doddapaneni H."/>
            <person name="Dugan-Rocha S."/>
            <person name="Elkadiri S."/>
            <person name="Gnanaolivu R."/>
            <person name="Hernandez B."/>
            <person name="Skinner E."/>
            <person name="Javaid M."/>
            <person name="Lee S."/>
            <person name="Li M."/>
            <person name="Ming W."/>
            <person name="Munidasa M."/>
            <person name="Muniz J."/>
            <person name="Nguyen L."/>
            <person name="Hughes D."/>
            <person name="Osuji N."/>
            <person name="Pu L.-L."/>
            <person name="Puazo M."/>
            <person name="Qu C."/>
            <person name="Quiroz J."/>
            <person name="Raj R."/>
            <person name="Weissenberger G."/>
            <person name="Xin Y."/>
            <person name="Zou X."/>
            <person name="Han Y."/>
            <person name="Worley K."/>
            <person name="Muzny D."/>
            <person name="Gibbs R."/>
        </authorList>
    </citation>
    <scope>NUCLEOTIDE SEQUENCE</scope>
    <source>
        <strain evidence="6">Sampled in the wild</strain>
    </source>
</reference>
<dbReference type="InterPro" id="IPR023214">
    <property type="entry name" value="HAD_sf"/>
</dbReference>
<dbReference type="PIRSF" id="PIRSF000915">
    <property type="entry name" value="PGP-type_phosphatase"/>
    <property type="match status" value="1"/>
</dbReference>
<feature type="binding site" evidence="5">
    <location>
        <position position="250"/>
    </location>
    <ligand>
        <name>Mg(2+)</name>
        <dbReference type="ChEBI" id="CHEBI:18420"/>
    </ligand>
</feature>
<comment type="similarity">
    <text evidence="2">Belongs to the HAD-like hydrolase superfamily.</text>
</comment>
<dbReference type="OrthoDB" id="413953at2759"/>
<protein>
    <recommendedName>
        <fullName evidence="8">Phosphoglycolate phosphatase</fullName>
    </recommendedName>
</protein>
<evidence type="ECO:0000313" key="7">
    <source>
        <dbReference type="Proteomes" id="UP000792457"/>
    </source>
</evidence>
<dbReference type="GO" id="GO:0005737">
    <property type="term" value="C:cytoplasm"/>
    <property type="evidence" value="ECO:0007669"/>
    <property type="project" value="TreeGrafter"/>
</dbReference>
<comment type="caution">
    <text evidence="6">The sequence shown here is derived from an EMBL/GenBank/DDBJ whole genome shotgun (WGS) entry which is preliminary data.</text>
</comment>
<dbReference type="Pfam" id="PF13344">
    <property type="entry name" value="Hydrolase_6"/>
    <property type="match status" value="1"/>
</dbReference>
<sequence length="309" mass="33902">MNATYLSSLSKEDLKRFVDSFDTVLTDCDGVLWVENNAIEGSPEVLKKLRELGKKVFYVTNNSTKDRKDYVSKCLKLNYQATEEEIVSTAYLVANYLKSINFRKKAFLIGSAGFAKELDLAGVKYVGFGPDPMPEGLTTLGSLEGGLESLLEPDVGAVLLGFDPHFSYPKMVKAASYLSDPNCLYIVTNTDERFPVSSRLIYPGTGSMVAAISACAARDPLVVGKPNPYVAEAVSKIHPLDPKRTLMIGDRANSDVLLGANCGFRTLLVLTGVTSLDDVDKWKKSSDPEDKKLIPDFYLNKLGDFLQLL</sequence>
<evidence type="ECO:0000256" key="3">
    <source>
        <dbReference type="PIRSR" id="PIRSR000915-1"/>
    </source>
</evidence>
<keyword evidence="1 2" id="KW-0378">Hydrolase</keyword>
<comment type="cofactor">
    <cofactor evidence="5">
        <name>Mg(2+)</name>
        <dbReference type="ChEBI" id="CHEBI:18420"/>
    </cofactor>
    <text evidence="5">Divalent metal ions. Mg(2+) is the most effective.</text>
</comment>
<dbReference type="PANTHER" id="PTHR19288:SF93">
    <property type="entry name" value="FI11325P-RELATED"/>
    <property type="match status" value="1"/>
</dbReference>
<dbReference type="Proteomes" id="UP000792457">
    <property type="component" value="Unassembled WGS sequence"/>
</dbReference>
<keyword evidence="5" id="KW-0479">Metal-binding</keyword>
<feature type="binding site" evidence="5">
    <location>
        <position position="29"/>
    </location>
    <ligand>
        <name>Mg(2+)</name>
        <dbReference type="ChEBI" id="CHEBI:18420"/>
    </ligand>
</feature>
<gene>
    <name evidence="6" type="ORF">J437_LFUL010804</name>
</gene>
<organism evidence="6 7">
    <name type="scientific">Ladona fulva</name>
    <name type="common">Scarce chaser dragonfly</name>
    <name type="synonym">Libellula fulva</name>
    <dbReference type="NCBI Taxonomy" id="123851"/>
    <lineage>
        <taxon>Eukaryota</taxon>
        <taxon>Metazoa</taxon>
        <taxon>Ecdysozoa</taxon>
        <taxon>Arthropoda</taxon>
        <taxon>Hexapoda</taxon>
        <taxon>Insecta</taxon>
        <taxon>Pterygota</taxon>
        <taxon>Palaeoptera</taxon>
        <taxon>Odonata</taxon>
        <taxon>Epiprocta</taxon>
        <taxon>Anisoptera</taxon>
        <taxon>Libelluloidea</taxon>
        <taxon>Libellulidae</taxon>
        <taxon>Ladona</taxon>
    </lineage>
</organism>
<evidence type="ECO:0000256" key="2">
    <source>
        <dbReference type="PIRNR" id="PIRNR000915"/>
    </source>
</evidence>
<feature type="binding site" evidence="5">
    <location>
        <position position="27"/>
    </location>
    <ligand>
        <name>Mg(2+)</name>
        <dbReference type="ChEBI" id="CHEBI:18420"/>
    </ligand>
</feature>
<evidence type="ECO:0000256" key="4">
    <source>
        <dbReference type="PIRSR" id="PIRSR000915-2"/>
    </source>
</evidence>
<dbReference type="AlphaFoldDB" id="A0A8K0KRW6"/>
<dbReference type="EMBL" id="KZ312454">
    <property type="protein sequence ID" value="KAG8240466.1"/>
    <property type="molecule type" value="Genomic_DNA"/>
</dbReference>
<dbReference type="NCBIfam" id="TIGR01452">
    <property type="entry name" value="PGP_euk"/>
    <property type="match status" value="1"/>
</dbReference>
<name>A0A8K0KRW6_LADFU</name>
<dbReference type="NCBIfam" id="TIGR01460">
    <property type="entry name" value="HAD-SF-IIA"/>
    <property type="match status" value="1"/>
</dbReference>
<evidence type="ECO:0000256" key="1">
    <source>
        <dbReference type="ARBA" id="ARBA00022801"/>
    </source>
</evidence>
<feature type="active site" description="Proton donor" evidence="3">
    <location>
        <position position="27"/>
    </location>
</feature>
<keyword evidence="7" id="KW-1185">Reference proteome</keyword>
<dbReference type="SUPFAM" id="SSF56784">
    <property type="entry name" value="HAD-like"/>
    <property type="match status" value="1"/>
</dbReference>
<feature type="active site" description="Proton donor" evidence="3">
    <location>
        <position position="29"/>
    </location>
</feature>
<dbReference type="GO" id="GO:0016791">
    <property type="term" value="F:phosphatase activity"/>
    <property type="evidence" value="ECO:0007669"/>
    <property type="project" value="InterPro"/>
</dbReference>
<dbReference type="Gene3D" id="3.40.50.1000">
    <property type="entry name" value="HAD superfamily/HAD-like"/>
    <property type="match status" value="2"/>
</dbReference>